<keyword evidence="8" id="KW-1185">Reference proteome</keyword>
<dbReference type="SUPFAM" id="SSF75420">
    <property type="entry name" value="YhbC-like, N-terminal domain"/>
    <property type="match status" value="1"/>
</dbReference>
<reference evidence="7 8" key="1">
    <citation type="submission" date="2017-07" db="EMBL/GenBank/DDBJ databases">
        <title>Sandarakinorhabdus cyanobacteriorum sp. nov., a novel bacterium isolated from cyanobacterial aggregates in a eutrophic lake.</title>
        <authorList>
            <person name="Cai H."/>
        </authorList>
    </citation>
    <scope>NUCLEOTIDE SEQUENCE [LARGE SCALE GENOMIC DNA]</scope>
    <source>
        <strain evidence="7 8">TH057</strain>
    </source>
</reference>
<comment type="similarity">
    <text evidence="3">Belongs to the RimP family.</text>
</comment>
<dbReference type="InterPro" id="IPR036847">
    <property type="entry name" value="RimP_C_sf"/>
</dbReference>
<dbReference type="GO" id="GO:0005829">
    <property type="term" value="C:cytosol"/>
    <property type="evidence" value="ECO:0007669"/>
    <property type="project" value="TreeGrafter"/>
</dbReference>
<evidence type="ECO:0000313" key="7">
    <source>
        <dbReference type="EMBL" id="OYQ26160.1"/>
    </source>
</evidence>
<dbReference type="InterPro" id="IPR003728">
    <property type="entry name" value="Ribosome_maturation_RimP"/>
</dbReference>
<keyword evidence="2 3" id="KW-0690">Ribosome biogenesis</keyword>
<evidence type="ECO:0000256" key="2">
    <source>
        <dbReference type="ARBA" id="ARBA00022517"/>
    </source>
</evidence>
<dbReference type="OrthoDB" id="9805006at2"/>
<dbReference type="Pfam" id="PF02576">
    <property type="entry name" value="RimP_N"/>
    <property type="match status" value="1"/>
</dbReference>
<evidence type="ECO:0000313" key="8">
    <source>
        <dbReference type="Proteomes" id="UP000216991"/>
    </source>
</evidence>
<dbReference type="Pfam" id="PF17384">
    <property type="entry name" value="DUF150_C"/>
    <property type="match status" value="1"/>
</dbReference>
<keyword evidence="1 3" id="KW-0963">Cytoplasm</keyword>
<dbReference type="SUPFAM" id="SSF74942">
    <property type="entry name" value="YhbC-like, C-terminal domain"/>
    <property type="match status" value="1"/>
</dbReference>
<evidence type="ECO:0000259" key="5">
    <source>
        <dbReference type="Pfam" id="PF02576"/>
    </source>
</evidence>
<feature type="region of interest" description="Disordered" evidence="4">
    <location>
        <begin position="161"/>
        <end position="194"/>
    </location>
</feature>
<evidence type="ECO:0000256" key="4">
    <source>
        <dbReference type="SAM" id="MobiDB-lite"/>
    </source>
</evidence>
<feature type="domain" description="Ribosome maturation factor RimP N-terminal" evidence="5">
    <location>
        <begin position="13"/>
        <end position="87"/>
    </location>
</feature>
<dbReference type="EMBL" id="NOXT01000119">
    <property type="protein sequence ID" value="OYQ26160.1"/>
    <property type="molecule type" value="Genomic_DNA"/>
</dbReference>
<comment type="function">
    <text evidence="3">Required for maturation of 30S ribosomal subunits.</text>
</comment>
<feature type="compositionally biased region" description="Acidic residues" evidence="4">
    <location>
        <begin position="172"/>
        <end position="194"/>
    </location>
</feature>
<feature type="domain" description="Ribosome maturation factor RimP C-terminal" evidence="6">
    <location>
        <begin position="90"/>
        <end position="155"/>
    </location>
</feature>
<dbReference type="PANTHER" id="PTHR33867:SF1">
    <property type="entry name" value="RIBOSOME MATURATION FACTOR RIMP"/>
    <property type="match status" value="1"/>
</dbReference>
<dbReference type="HAMAP" id="MF_01077">
    <property type="entry name" value="RimP"/>
    <property type="match status" value="1"/>
</dbReference>
<dbReference type="RefSeq" id="WP_094474444.1">
    <property type="nucleotide sequence ID" value="NZ_NOXT01000119.1"/>
</dbReference>
<evidence type="ECO:0000256" key="3">
    <source>
        <dbReference type="HAMAP-Rule" id="MF_01077"/>
    </source>
</evidence>
<dbReference type="PANTHER" id="PTHR33867">
    <property type="entry name" value="RIBOSOME MATURATION FACTOR RIMP"/>
    <property type="match status" value="1"/>
</dbReference>
<dbReference type="CDD" id="cd01734">
    <property type="entry name" value="YlxS_C"/>
    <property type="match status" value="1"/>
</dbReference>
<dbReference type="GO" id="GO:0006412">
    <property type="term" value="P:translation"/>
    <property type="evidence" value="ECO:0007669"/>
    <property type="project" value="TreeGrafter"/>
</dbReference>
<name>A0A255YCF6_9SPHN</name>
<comment type="subcellular location">
    <subcellularLocation>
        <location evidence="3">Cytoplasm</location>
    </subcellularLocation>
</comment>
<dbReference type="Proteomes" id="UP000216991">
    <property type="component" value="Unassembled WGS sequence"/>
</dbReference>
<comment type="caution">
    <text evidence="7">The sequence shown here is derived from an EMBL/GenBank/DDBJ whole genome shotgun (WGS) entry which is preliminary data.</text>
</comment>
<accession>A0A255YCF6</accession>
<dbReference type="GO" id="GO:0000028">
    <property type="term" value="P:ribosomal small subunit assembly"/>
    <property type="evidence" value="ECO:0007669"/>
    <property type="project" value="TreeGrafter"/>
</dbReference>
<dbReference type="InterPro" id="IPR028989">
    <property type="entry name" value="RimP_N"/>
</dbReference>
<protein>
    <recommendedName>
        <fullName evidence="3">Ribosome maturation factor RimP</fullName>
    </recommendedName>
</protein>
<evidence type="ECO:0000259" key="6">
    <source>
        <dbReference type="Pfam" id="PF17384"/>
    </source>
</evidence>
<dbReference type="InterPro" id="IPR028998">
    <property type="entry name" value="RimP_C"/>
</dbReference>
<proteinExistence type="inferred from homology"/>
<sequence length="194" mass="20805">MAPTDLDARLHAIIAPVVAAMGLDLVRIQLSGQPGSLTLQVMAEDPATGQLTIDQCTKLSRALDLPLDEADPISGEYALEVSSPGIDRPLTRHKDWQAWTGHEVKLKLEPKVDGRARVVGDIAGLDGDDALVTTKDGVTLRLPLDHIKGAKLVLTDRLIKESRPLDPTGADEIIETGDPADNDNETPDNDPSED</sequence>
<dbReference type="AlphaFoldDB" id="A0A255YCF6"/>
<dbReference type="InterPro" id="IPR035956">
    <property type="entry name" value="RimP_N_sf"/>
</dbReference>
<gene>
    <name evidence="3" type="primary">rimP</name>
    <name evidence="7" type="ORF">CHU93_12250</name>
</gene>
<dbReference type="Gene3D" id="3.30.300.70">
    <property type="entry name" value="RimP-like superfamily, N-terminal"/>
    <property type="match status" value="1"/>
</dbReference>
<evidence type="ECO:0000256" key="1">
    <source>
        <dbReference type="ARBA" id="ARBA00022490"/>
    </source>
</evidence>
<organism evidence="7 8">
    <name type="scientific">Sandarakinorhabdus cyanobacteriorum</name>
    <dbReference type="NCBI Taxonomy" id="1981098"/>
    <lineage>
        <taxon>Bacteria</taxon>
        <taxon>Pseudomonadati</taxon>
        <taxon>Pseudomonadota</taxon>
        <taxon>Alphaproteobacteria</taxon>
        <taxon>Sphingomonadales</taxon>
        <taxon>Sphingosinicellaceae</taxon>
        <taxon>Sandarakinorhabdus</taxon>
    </lineage>
</organism>